<sequence>MNPSSPAFHPPQHNPWLTHGVHRLHWATAPLRSFMIVVIYFVLFGFSLLLTRNDEDRLVMTPGTVLLFLIVSAPVVAVAVGVGLWTWWAVRFWIDGDDLVVDSGIVRSRIRRIPLSRMQGVDVVRPLISRALSLAEVRLELAGGTSAEITLRYLSDRRAQQLRAELLALAAGLPGRTPEAPERPFYRVPFLTLFASLVFKIPVIIACCAFVALIGFGIWAGELAVVAAVVPVLLGLLRGVVAPMVMYTDFRCSISPDGLRLRYGLFETRLQTLPPGRIQAVRVVEPRLWRTYGWARVEVTVAGYGGERQALSSTLLPVAPRAVAFAMISEVFPGVALAEIPFKEGRSRLEPEAAAGSSRDVFVTRRGAFCRTWDVVAFARAQSVRLTSTPLQRLQGLATVHVDVPPGPVHVSAVDRDLAEARELGEDTLRRSLNAQARSGSPERWAR</sequence>
<keyword evidence="1" id="KW-1133">Transmembrane helix</keyword>
<keyword evidence="1" id="KW-0472">Membrane</keyword>
<dbReference type="PIRSF" id="PIRSF026631">
    <property type="entry name" value="UCP026631"/>
    <property type="match status" value="1"/>
</dbReference>
<keyword evidence="4" id="KW-1185">Reference proteome</keyword>
<evidence type="ECO:0000313" key="3">
    <source>
        <dbReference type="EMBL" id="GAA3238028.1"/>
    </source>
</evidence>
<comment type="caution">
    <text evidence="3">The sequence shown here is derived from an EMBL/GenBank/DDBJ whole genome shotgun (WGS) entry which is preliminary data.</text>
</comment>
<protein>
    <recommendedName>
        <fullName evidence="2">YdbS-like PH domain-containing protein</fullName>
    </recommendedName>
</protein>
<evidence type="ECO:0000313" key="4">
    <source>
        <dbReference type="Proteomes" id="UP001501237"/>
    </source>
</evidence>
<dbReference type="EMBL" id="BAAAUV010000034">
    <property type="protein sequence ID" value="GAA3238028.1"/>
    <property type="molecule type" value="Genomic_DNA"/>
</dbReference>
<feature type="transmembrane region" description="Helical" evidence="1">
    <location>
        <begin position="190"/>
        <end position="216"/>
    </location>
</feature>
<feature type="transmembrane region" description="Helical" evidence="1">
    <location>
        <begin position="223"/>
        <end position="247"/>
    </location>
</feature>
<keyword evidence="1" id="KW-0812">Transmembrane</keyword>
<dbReference type="RefSeq" id="WP_344837993.1">
    <property type="nucleotide sequence ID" value="NZ_BAAAUV010000034.1"/>
</dbReference>
<organism evidence="3 4">
    <name type="scientific">Actinocorallia longicatena</name>
    <dbReference type="NCBI Taxonomy" id="111803"/>
    <lineage>
        <taxon>Bacteria</taxon>
        <taxon>Bacillati</taxon>
        <taxon>Actinomycetota</taxon>
        <taxon>Actinomycetes</taxon>
        <taxon>Streptosporangiales</taxon>
        <taxon>Thermomonosporaceae</taxon>
        <taxon>Actinocorallia</taxon>
    </lineage>
</organism>
<dbReference type="Proteomes" id="UP001501237">
    <property type="component" value="Unassembled WGS sequence"/>
</dbReference>
<gene>
    <name evidence="3" type="ORF">GCM10010468_73320</name>
</gene>
<dbReference type="Pfam" id="PF03703">
    <property type="entry name" value="bPH_2"/>
    <property type="match status" value="3"/>
</dbReference>
<feature type="domain" description="YdbS-like PH" evidence="2">
    <location>
        <begin position="87"/>
        <end position="165"/>
    </location>
</feature>
<evidence type="ECO:0000259" key="2">
    <source>
        <dbReference type="Pfam" id="PF03703"/>
    </source>
</evidence>
<proteinExistence type="predicted"/>
<dbReference type="PANTHER" id="PTHR34473:SF2">
    <property type="entry name" value="UPF0699 TRANSMEMBRANE PROTEIN YDBT"/>
    <property type="match status" value="1"/>
</dbReference>
<feature type="domain" description="YdbS-like PH" evidence="2">
    <location>
        <begin position="248"/>
        <end position="314"/>
    </location>
</feature>
<dbReference type="PANTHER" id="PTHR34473">
    <property type="entry name" value="UPF0699 TRANSMEMBRANE PROTEIN YDBS"/>
    <property type="match status" value="1"/>
</dbReference>
<name>A0ABP6QS56_9ACTN</name>
<accession>A0ABP6QS56</accession>
<evidence type="ECO:0000256" key="1">
    <source>
        <dbReference type="SAM" id="Phobius"/>
    </source>
</evidence>
<dbReference type="InterPro" id="IPR014529">
    <property type="entry name" value="UCP026631"/>
</dbReference>
<feature type="transmembrane region" description="Helical" evidence="1">
    <location>
        <begin position="63"/>
        <end position="88"/>
    </location>
</feature>
<feature type="domain" description="YdbS-like PH" evidence="2">
    <location>
        <begin position="361"/>
        <end position="424"/>
    </location>
</feature>
<reference evidence="4" key="1">
    <citation type="journal article" date="2019" name="Int. J. Syst. Evol. Microbiol.">
        <title>The Global Catalogue of Microorganisms (GCM) 10K type strain sequencing project: providing services to taxonomists for standard genome sequencing and annotation.</title>
        <authorList>
            <consortium name="The Broad Institute Genomics Platform"/>
            <consortium name="The Broad Institute Genome Sequencing Center for Infectious Disease"/>
            <person name="Wu L."/>
            <person name="Ma J."/>
        </authorList>
    </citation>
    <scope>NUCLEOTIDE SEQUENCE [LARGE SCALE GENOMIC DNA]</scope>
    <source>
        <strain evidence="4">JCM 9377</strain>
    </source>
</reference>
<dbReference type="InterPro" id="IPR005182">
    <property type="entry name" value="YdbS-like_PH"/>
</dbReference>
<feature type="transmembrane region" description="Helical" evidence="1">
    <location>
        <begin position="31"/>
        <end position="51"/>
    </location>
</feature>